<accession>A0ACB8SLF0</accession>
<organism evidence="1 2">
    <name type="scientific">Artomyces pyxidatus</name>
    <dbReference type="NCBI Taxonomy" id="48021"/>
    <lineage>
        <taxon>Eukaryota</taxon>
        <taxon>Fungi</taxon>
        <taxon>Dikarya</taxon>
        <taxon>Basidiomycota</taxon>
        <taxon>Agaricomycotina</taxon>
        <taxon>Agaricomycetes</taxon>
        <taxon>Russulales</taxon>
        <taxon>Auriscalpiaceae</taxon>
        <taxon>Artomyces</taxon>
    </lineage>
</organism>
<protein>
    <submittedName>
        <fullName evidence="1">MFS general substrate transporter</fullName>
    </submittedName>
</protein>
<name>A0ACB8SLF0_9AGAM</name>
<gene>
    <name evidence="1" type="ORF">BV25DRAFT_1466090</name>
</gene>
<dbReference type="EMBL" id="MU277253">
    <property type="protein sequence ID" value="KAI0057047.1"/>
    <property type="molecule type" value="Genomic_DNA"/>
</dbReference>
<sequence>MSSPPTDDLHSPIDEKNDISSICKNDIEDSPTSPVDDVPSLVTDGGAQAWCTLVGAFLTTFCTFGYANAFGVFQDYYTRSHAASTTRISWVGSTQLYLLIAMGLPAGKLLDMGYFRQTVFAGSCIYVFSLFMASIAHPDKYYQIFLSQGVGMGIGAGLLYIPAMAVQAHHWRTKRALAMGVVISGSSLGGIVFPIMLNHLFSGTVGFAWGVRASAFLVLGSLVAANLLMTPRASITGSKAPKPNIKSLLLDLPYMLTILGGLTCFLGVYFPYFYLQLFSVINGVDTNVAFYTLAIMNAASIPGRILPNLFADRFGVYNMIIFVGIGCSVLILSLFGVASITSTMIFAILYGFFSGSFLSLLSPVLASLARHDGEIGVRLGLAFFFASLGALVGQPIDGALLGNAFPWYKAIIFSAVTTFAGIFFTIISRLLLTRRKGTQLL</sequence>
<evidence type="ECO:0000313" key="2">
    <source>
        <dbReference type="Proteomes" id="UP000814140"/>
    </source>
</evidence>
<reference evidence="1" key="1">
    <citation type="submission" date="2021-03" db="EMBL/GenBank/DDBJ databases">
        <authorList>
            <consortium name="DOE Joint Genome Institute"/>
            <person name="Ahrendt S."/>
            <person name="Looney B.P."/>
            <person name="Miyauchi S."/>
            <person name="Morin E."/>
            <person name="Drula E."/>
            <person name="Courty P.E."/>
            <person name="Chicoki N."/>
            <person name="Fauchery L."/>
            <person name="Kohler A."/>
            <person name="Kuo A."/>
            <person name="Labutti K."/>
            <person name="Pangilinan J."/>
            <person name="Lipzen A."/>
            <person name="Riley R."/>
            <person name="Andreopoulos W."/>
            <person name="He G."/>
            <person name="Johnson J."/>
            <person name="Barry K.W."/>
            <person name="Grigoriev I.V."/>
            <person name="Nagy L."/>
            <person name="Hibbett D."/>
            <person name="Henrissat B."/>
            <person name="Matheny P.B."/>
            <person name="Labbe J."/>
            <person name="Martin F."/>
        </authorList>
    </citation>
    <scope>NUCLEOTIDE SEQUENCE</scope>
    <source>
        <strain evidence="1">HHB10654</strain>
    </source>
</reference>
<dbReference type="Proteomes" id="UP000814140">
    <property type="component" value="Unassembled WGS sequence"/>
</dbReference>
<proteinExistence type="predicted"/>
<keyword evidence="2" id="KW-1185">Reference proteome</keyword>
<comment type="caution">
    <text evidence="1">The sequence shown here is derived from an EMBL/GenBank/DDBJ whole genome shotgun (WGS) entry which is preliminary data.</text>
</comment>
<evidence type="ECO:0000313" key="1">
    <source>
        <dbReference type="EMBL" id="KAI0057047.1"/>
    </source>
</evidence>
<reference evidence="1" key="2">
    <citation type="journal article" date="2022" name="New Phytol.">
        <title>Evolutionary transition to the ectomycorrhizal habit in the genomes of a hyperdiverse lineage of mushroom-forming fungi.</title>
        <authorList>
            <person name="Looney B."/>
            <person name="Miyauchi S."/>
            <person name="Morin E."/>
            <person name="Drula E."/>
            <person name="Courty P.E."/>
            <person name="Kohler A."/>
            <person name="Kuo A."/>
            <person name="LaButti K."/>
            <person name="Pangilinan J."/>
            <person name="Lipzen A."/>
            <person name="Riley R."/>
            <person name="Andreopoulos W."/>
            <person name="He G."/>
            <person name="Johnson J."/>
            <person name="Nolan M."/>
            <person name="Tritt A."/>
            <person name="Barry K.W."/>
            <person name="Grigoriev I.V."/>
            <person name="Nagy L.G."/>
            <person name="Hibbett D."/>
            <person name="Henrissat B."/>
            <person name="Matheny P.B."/>
            <person name="Labbe J."/>
            <person name="Martin F.M."/>
        </authorList>
    </citation>
    <scope>NUCLEOTIDE SEQUENCE</scope>
    <source>
        <strain evidence="1">HHB10654</strain>
    </source>
</reference>